<sequence length="333" mass="37857">MAVHPTPGILLRRRLGSPPVSISSVLLLRQPARIKQSAQYDLCANAPLSAQWPQPLVVLGNLSRTRQIVHPGKERRGYQQVTSERVRVPLATSVGLHIVLIVDRTAPVQQQVPQLVHQREGLPGFVGLLFYNDDRTVRTVDAEAQDWALFGDLPLSVVAVATEYQQTLRFYRRPVTVKRVVIAKAKPPARNSRCFSGFVARDIRRLKSRQVCVVKVFAKAQIYLALSLDTLYEHLQSRGQLRFLVRQGPESRGMYLGFIDRSRLQKEKRSPAEEARYLAELRKRQASLTRHHAIHRRLRNADRRREFAWRCAVIGTAPSYSLGVDRLYALHSG</sequence>
<protein>
    <submittedName>
        <fullName evidence="1">Uncharacterized protein</fullName>
    </submittedName>
</protein>
<dbReference type="Proteomes" id="UP001248067">
    <property type="component" value="Unassembled WGS sequence"/>
</dbReference>
<gene>
    <name evidence="1" type="ORF">FEQ00_01198</name>
</gene>
<accession>A0ABU2DZ43</accession>
<evidence type="ECO:0000313" key="1">
    <source>
        <dbReference type="EMBL" id="MDR8752791.1"/>
    </source>
</evidence>
<comment type="caution">
    <text evidence="1">The sequence shown here is derived from an EMBL/GenBank/DDBJ whole genome shotgun (WGS) entry which is preliminary data.</text>
</comment>
<reference evidence="1 2" key="1">
    <citation type="submission" date="2019-06" db="EMBL/GenBank/DDBJ databases">
        <title>Evolution of Burkholderia multivorans in the lungs of Cystic Fibrosis patients.</title>
        <authorList>
            <person name="Moreira L.M."/>
        </authorList>
    </citation>
    <scope>NUCLEOTIDE SEQUENCE [LARGE SCALE GENOMIC DNA]</scope>
    <source>
        <strain evidence="1 2">VC13239</strain>
    </source>
</reference>
<evidence type="ECO:0000313" key="2">
    <source>
        <dbReference type="Proteomes" id="UP001248067"/>
    </source>
</evidence>
<name>A0ABU2DZ43_9BURK</name>
<dbReference type="EMBL" id="VJSY01000006">
    <property type="protein sequence ID" value="MDR8752791.1"/>
    <property type="molecule type" value="Genomic_DNA"/>
</dbReference>
<keyword evidence="2" id="KW-1185">Reference proteome</keyword>
<proteinExistence type="predicted"/>
<organism evidence="1 2">
    <name type="scientific">Burkholderia pseudomultivorans</name>
    <dbReference type="NCBI Taxonomy" id="1207504"/>
    <lineage>
        <taxon>Bacteria</taxon>
        <taxon>Pseudomonadati</taxon>
        <taxon>Pseudomonadota</taxon>
        <taxon>Betaproteobacteria</taxon>
        <taxon>Burkholderiales</taxon>
        <taxon>Burkholderiaceae</taxon>
        <taxon>Burkholderia</taxon>
        <taxon>Burkholderia cepacia complex</taxon>
    </lineage>
</organism>